<gene>
    <name evidence="2" type="ORF">A244_35718</name>
</gene>
<comment type="caution">
    <text evidence="2">The sequence shown here is derived from an EMBL/GenBank/DDBJ whole genome shotgun (WGS) entry which is preliminary data.</text>
</comment>
<evidence type="ECO:0000313" key="2">
    <source>
        <dbReference type="EMBL" id="EPN33979.1"/>
    </source>
</evidence>
<dbReference type="AlphaFoldDB" id="S6SX72"/>
<feature type="transmembrane region" description="Helical" evidence="1">
    <location>
        <begin position="12"/>
        <end position="37"/>
    </location>
</feature>
<sequence>MSSSTRLRRLASALLPGLPTLLAVFSSCALFGLFLAVQGKPAWQALQL</sequence>
<dbReference type="PATRIC" id="fig|1194404.4.peg.7335"/>
<evidence type="ECO:0000313" key="3">
    <source>
        <dbReference type="Proteomes" id="UP000015729"/>
    </source>
</evidence>
<reference evidence="2 3" key="1">
    <citation type="journal article" date="2013" name="PLoS Pathog.">
        <title>Genomic analysis of the Kiwifruit pathogen Pseudomonas syringae pv. actinidiae provides insight into the origins of an emergent plant disease.</title>
        <authorList>
            <person name="McCann H.C."/>
            <person name="Rikkerink E.H."/>
            <person name="Bertels F."/>
            <person name="Fiers M."/>
            <person name="Lu A."/>
            <person name="Rees-George J."/>
            <person name="Andersen M.T."/>
            <person name="Gleave A.P."/>
            <person name="Haubold B."/>
            <person name="Wohlers M.W."/>
            <person name="Guttman D.S."/>
            <person name="Wang P.W."/>
            <person name="Straub C."/>
            <person name="Vanneste J.L."/>
            <person name="Rainey P.B."/>
            <person name="Templeton M.D."/>
        </authorList>
    </citation>
    <scope>NUCLEOTIDE SEQUENCE [LARGE SCALE GENOMIC DNA]</scope>
    <source>
        <strain evidence="2 3">ICMP 18807</strain>
    </source>
</reference>
<dbReference type="PROSITE" id="PS51257">
    <property type="entry name" value="PROKAR_LIPOPROTEIN"/>
    <property type="match status" value="1"/>
</dbReference>
<dbReference type="EMBL" id="AOKG01002462">
    <property type="protein sequence ID" value="EPN33979.1"/>
    <property type="molecule type" value="Genomic_DNA"/>
</dbReference>
<organism evidence="2 3">
    <name type="scientific">Pseudomonas syringae pv. actinidiae ICMP 18807</name>
    <dbReference type="NCBI Taxonomy" id="1194404"/>
    <lineage>
        <taxon>Bacteria</taxon>
        <taxon>Pseudomonadati</taxon>
        <taxon>Pseudomonadota</taxon>
        <taxon>Gammaproteobacteria</taxon>
        <taxon>Pseudomonadales</taxon>
        <taxon>Pseudomonadaceae</taxon>
        <taxon>Pseudomonas</taxon>
        <taxon>Pseudomonas syringae</taxon>
    </lineage>
</organism>
<evidence type="ECO:0000256" key="1">
    <source>
        <dbReference type="SAM" id="Phobius"/>
    </source>
</evidence>
<name>S6SX72_PSESF</name>
<keyword evidence="1" id="KW-0472">Membrane</keyword>
<feature type="non-terminal residue" evidence="2">
    <location>
        <position position="48"/>
    </location>
</feature>
<keyword evidence="1" id="KW-1133">Transmembrane helix</keyword>
<proteinExistence type="predicted"/>
<accession>S6SX72</accession>
<dbReference type="Proteomes" id="UP000015729">
    <property type="component" value="Unassembled WGS sequence"/>
</dbReference>
<protein>
    <submittedName>
        <fullName evidence="2">ABC transporter permease</fullName>
    </submittedName>
</protein>
<keyword evidence="1" id="KW-0812">Transmembrane</keyword>